<proteinExistence type="predicted"/>
<dbReference type="Proteomes" id="UP000033434">
    <property type="component" value="Unassembled WGS sequence"/>
</dbReference>
<accession>A0A0F6ACN6</accession>
<gene>
    <name evidence="1" type="ORF">N479_13075</name>
</gene>
<dbReference type="EMBL" id="AUXW01000144">
    <property type="protein sequence ID" value="KKE83586.1"/>
    <property type="molecule type" value="Genomic_DNA"/>
</dbReference>
<organism evidence="1 2">
    <name type="scientific">Pseudoalteromonas luteoviolacea S4054</name>
    <dbReference type="NCBI Taxonomy" id="1129367"/>
    <lineage>
        <taxon>Bacteria</taxon>
        <taxon>Pseudomonadati</taxon>
        <taxon>Pseudomonadota</taxon>
        <taxon>Gammaproteobacteria</taxon>
        <taxon>Alteromonadales</taxon>
        <taxon>Pseudoalteromonadaceae</taxon>
        <taxon>Pseudoalteromonas</taxon>
    </lineage>
</organism>
<name>A0A0F6ACN6_9GAMM</name>
<reference evidence="1 2" key="1">
    <citation type="journal article" date="2015" name="BMC Genomics">
        <title>Genome mining reveals unlocked bioactive potential of marine Gram-negative bacteria.</title>
        <authorList>
            <person name="Machado H."/>
            <person name="Sonnenschein E.C."/>
            <person name="Melchiorsen J."/>
            <person name="Gram L."/>
        </authorList>
    </citation>
    <scope>NUCLEOTIDE SEQUENCE [LARGE SCALE GENOMIC DNA]</scope>
    <source>
        <strain evidence="1 2">S4054</strain>
    </source>
</reference>
<sequence length="56" mass="6386">MTNRTGLIFENDTPCVLLIAANCTFEHKPDYNLVTTMRFKINQQSLLKVDSLKLSV</sequence>
<evidence type="ECO:0000313" key="1">
    <source>
        <dbReference type="EMBL" id="KKE83586.1"/>
    </source>
</evidence>
<dbReference type="AlphaFoldDB" id="A0A0F6ACN6"/>
<protein>
    <submittedName>
        <fullName evidence="1">Uncharacterized protein</fullName>
    </submittedName>
</protein>
<comment type="caution">
    <text evidence="1">The sequence shown here is derived from an EMBL/GenBank/DDBJ whole genome shotgun (WGS) entry which is preliminary data.</text>
</comment>
<evidence type="ECO:0000313" key="2">
    <source>
        <dbReference type="Proteomes" id="UP000033434"/>
    </source>
</evidence>
<dbReference type="PATRIC" id="fig|1129367.4.peg.2438"/>